<dbReference type="Gene3D" id="1.10.10.60">
    <property type="entry name" value="Homeodomain-like"/>
    <property type="match status" value="2"/>
</dbReference>
<dbReference type="InterPro" id="IPR003313">
    <property type="entry name" value="AraC-bd"/>
</dbReference>
<dbReference type="SMART" id="SM00342">
    <property type="entry name" value="HTH_ARAC"/>
    <property type="match status" value="1"/>
</dbReference>
<dbReference type="InterPro" id="IPR018062">
    <property type="entry name" value="HTH_AraC-typ_CS"/>
</dbReference>
<keyword evidence="3" id="KW-0804">Transcription</keyword>
<accession>A0ABU1AHQ0</accession>
<name>A0ABU1AHQ0_9BACT</name>
<dbReference type="PANTHER" id="PTHR43280:SF27">
    <property type="entry name" value="TRANSCRIPTIONAL REGULATOR MTLR"/>
    <property type="match status" value="1"/>
</dbReference>
<dbReference type="PROSITE" id="PS01124">
    <property type="entry name" value="HTH_ARAC_FAMILY_2"/>
    <property type="match status" value="1"/>
</dbReference>
<dbReference type="Pfam" id="PF12833">
    <property type="entry name" value="HTH_18"/>
    <property type="match status" value="1"/>
</dbReference>
<evidence type="ECO:0000256" key="2">
    <source>
        <dbReference type="ARBA" id="ARBA00023125"/>
    </source>
</evidence>
<dbReference type="InterPro" id="IPR011051">
    <property type="entry name" value="RmlC_Cupin_sf"/>
</dbReference>
<proteinExistence type="predicted"/>
<evidence type="ECO:0000313" key="5">
    <source>
        <dbReference type="EMBL" id="MDQ8194119.1"/>
    </source>
</evidence>
<dbReference type="Pfam" id="PF02311">
    <property type="entry name" value="AraC_binding"/>
    <property type="match status" value="1"/>
</dbReference>
<dbReference type="InterPro" id="IPR014710">
    <property type="entry name" value="RmlC-like_jellyroll"/>
</dbReference>
<keyword evidence="1" id="KW-0805">Transcription regulation</keyword>
<evidence type="ECO:0000259" key="4">
    <source>
        <dbReference type="PROSITE" id="PS01124"/>
    </source>
</evidence>
<keyword evidence="2" id="KW-0238">DNA-binding</keyword>
<dbReference type="Proteomes" id="UP001243717">
    <property type="component" value="Unassembled WGS sequence"/>
</dbReference>
<evidence type="ECO:0000313" key="6">
    <source>
        <dbReference type="Proteomes" id="UP001243717"/>
    </source>
</evidence>
<comment type="caution">
    <text evidence="5">The sequence shown here is derived from an EMBL/GenBank/DDBJ whole genome shotgun (WGS) entry which is preliminary data.</text>
</comment>
<protein>
    <submittedName>
        <fullName evidence="5">AraC family transcriptional regulator</fullName>
    </submittedName>
</protein>
<dbReference type="RefSeq" id="WP_308984602.1">
    <property type="nucleotide sequence ID" value="NZ_JARXIC010000008.1"/>
</dbReference>
<dbReference type="EMBL" id="JARXIC010000008">
    <property type="protein sequence ID" value="MDQ8194119.1"/>
    <property type="molecule type" value="Genomic_DNA"/>
</dbReference>
<organism evidence="5 6">
    <name type="scientific">Thalassobacterium sedimentorum</name>
    <dbReference type="NCBI Taxonomy" id="3041258"/>
    <lineage>
        <taxon>Bacteria</taxon>
        <taxon>Pseudomonadati</taxon>
        <taxon>Verrucomicrobiota</taxon>
        <taxon>Opitutia</taxon>
        <taxon>Puniceicoccales</taxon>
        <taxon>Coraliomargaritaceae</taxon>
        <taxon>Thalassobacterium</taxon>
    </lineage>
</organism>
<dbReference type="SUPFAM" id="SSF51182">
    <property type="entry name" value="RmlC-like cupins"/>
    <property type="match status" value="1"/>
</dbReference>
<feature type="domain" description="HTH araC/xylS-type" evidence="4">
    <location>
        <begin position="190"/>
        <end position="288"/>
    </location>
</feature>
<dbReference type="Gene3D" id="2.60.120.10">
    <property type="entry name" value="Jelly Rolls"/>
    <property type="match status" value="1"/>
</dbReference>
<dbReference type="SUPFAM" id="SSF46689">
    <property type="entry name" value="Homeodomain-like"/>
    <property type="match status" value="2"/>
</dbReference>
<dbReference type="PROSITE" id="PS00041">
    <property type="entry name" value="HTH_ARAC_FAMILY_1"/>
    <property type="match status" value="1"/>
</dbReference>
<evidence type="ECO:0000256" key="3">
    <source>
        <dbReference type="ARBA" id="ARBA00023163"/>
    </source>
</evidence>
<dbReference type="InterPro" id="IPR018060">
    <property type="entry name" value="HTH_AraC"/>
</dbReference>
<gene>
    <name evidence="5" type="ORF">QEH59_06770</name>
</gene>
<evidence type="ECO:0000256" key="1">
    <source>
        <dbReference type="ARBA" id="ARBA00023015"/>
    </source>
</evidence>
<dbReference type="PANTHER" id="PTHR43280">
    <property type="entry name" value="ARAC-FAMILY TRANSCRIPTIONAL REGULATOR"/>
    <property type="match status" value="1"/>
</dbReference>
<keyword evidence="6" id="KW-1185">Reference proteome</keyword>
<sequence>MHSIAPSAPRYEKRSKAINCCHEVHEARLPVFDCIYHFHPEIELIAIHSSHGICLIDGHLERFQAGDVFLISSNVPHSFTNRLRDSTSDSWTHYTVLHLLPSFLGTNTTLLPELSRIRNLLNEQASRVLMGKLRKHVSSQIRQLFASSQARSVLHVLDILVTITENLELTQSLKSMEQVALHGHEADRLARVHRFINDHSTESLSLETVASCASMAPSSFSRFFHQKTGKTFQEHLAEVRILDACSRLILTDASVTNICYDSGFNNLSNFNRQFRRIKRTTPSEFRNAWKQEEVNQGRDIGQRKMSVSFENKDFRVIASE</sequence>
<dbReference type="InterPro" id="IPR009057">
    <property type="entry name" value="Homeodomain-like_sf"/>
</dbReference>
<reference evidence="5 6" key="1">
    <citation type="submission" date="2023-04" db="EMBL/GenBank/DDBJ databases">
        <title>A novel bacteria isolated from coastal sediment.</title>
        <authorList>
            <person name="Liu X.-J."/>
            <person name="Du Z.-J."/>
        </authorList>
    </citation>
    <scope>NUCLEOTIDE SEQUENCE [LARGE SCALE GENOMIC DNA]</scope>
    <source>
        <strain evidence="5 6">SDUM461004</strain>
    </source>
</reference>